<proteinExistence type="predicted"/>
<organism evidence="1 2">
    <name type="scientific">Plakobranchus ocellatus</name>
    <dbReference type="NCBI Taxonomy" id="259542"/>
    <lineage>
        <taxon>Eukaryota</taxon>
        <taxon>Metazoa</taxon>
        <taxon>Spiralia</taxon>
        <taxon>Lophotrochozoa</taxon>
        <taxon>Mollusca</taxon>
        <taxon>Gastropoda</taxon>
        <taxon>Heterobranchia</taxon>
        <taxon>Euthyneura</taxon>
        <taxon>Panpulmonata</taxon>
        <taxon>Sacoglossa</taxon>
        <taxon>Placobranchoidea</taxon>
        <taxon>Plakobranchidae</taxon>
        <taxon>Plakobranchus</taxon>
    </lineage>
</organism>
<evidence type="ECO:0000313" key="2">
    <source>
        <dbReference type="Proteomes" id="UP000735302"/>
    </source>
</evidence>
<reference evidence="1 2" key="1">
    <citation type="journal article" date="2021" name="Elife">
        <title>Chloroplast acquisition without the gene transfer in kleptoplastic sea slugs, Plakobranchus ocellatus.</title>
        <authorList>
            <person name="Maeda T."/>
            <person name="Takahashi S."/>
            <person name="Yoshida T."/>
            <person name="Shimamura S."/>
            <person name="Takaki Y."/>
            <person name="Nagai Y."/>
            <person name="Toyoda A."/>
            <person name="Suzuki Y."/>
            <person name="Arimoto A."/>
            <person name="Ishii H."/>
            <person name="Satoh N."/>
            <person name="Nishiyama T."/>
            <person name="Hasebe M."/>
            <person name="Maruyama T."/>
            <person name="Minagawa J."/>
            <person name="Obokata J."/>
            <person name="Shigenobu S."/>
        </authorList>
    </citation>
    <scope>NUCLEOTIDE SEQUENCE [LARGE SCALE GENOMIC DNA]</scope>
</reference>
<sequence>MSSPPVQPQRPWHYHQTRGQYHQQILQTCQDINGFKRCRLPQKPRLGKRARHRLPEKMRIRLLEAEFHQTFSCFVRSILCEMAKSHPRSLWGIHASVTVIMSMFDQQK</sequence>
<dbReference type="Proteomes" id="UP000735302">
    <property type="component" value="Unassembled WGS sequence"/>
</dbReference>
<dbReference type="AlphaFoldDB" id="A0AAV3Y131"/>
<gene>
    <name evidence="1" type="ORF">PoB_000232200</name>
</gene>
<dbReference type="EMBL" id="BLXT01000299">
    <property type="protein sequence ID" value="GFN75816.1"/>
    <property type="molecule type" value="Genomic_DNA"/>
</dbReference>
<accession>A0AAV3Y131</accession>
<name>A0AAV3Y131_9GAST</name>
<evidence type="ECO:0008006" key="3">
    <source>
        <dbReference type="Google" id="ProtNLM"/>
    </source>
</evidence>
<comment type="caution">
    <text evidence="1">The sequence shown here is derived from an EMBL/GenBank/DDBJ whole genome shotgun (WGS) entry which is preliminary data.</text>
</comment>
<evidence type="ECO:0000313" key="1">
    <source>
        <dbReference type="EMBL" id="GFN75816.1"/>
    </source>
</evidence>
<keyword evidence="2" id="KW-1185">Reference proteome</keyword>
<protein>
    <recommendedName>
        <fullName evidence="3">Histone H2A/H2B/H3 domain-containing protein</fullName>
    </recommendedName>
</protein>